<proteinExistence type="inferred from homology"/>
<name>A0A8X6GKH8_TRICU</name>
<accession>A0A8X6GKH8</accession>
<comment type="caution">
    <text evidence="4">The sequence shown here is derived from an EMBL/GenBank/DDBJ whole genome shotgun (WGS) entry which is preliminary data.</text>
</comment>
<dbReference type="AlphaFoldDB" id="A0A8X6GKH8"/>
<evidence type="ECO:0000256" key="1">
    <source>
        <dbReference type="ARBA" id="ARBA00007936"/>
    </source>
</evidence>
<evidence type="ECO:0000256" key="3">
    <source>
        <dbReference type="SAM" id="MobiDB-lite"/>
    </source>
</evidence>
<dbReference type="InterPro" id="IPR008996">
    <property type="entry name" value="IL1/FGF"/>
</dbReference>
<feature type="region of interest" description="Disordered" evidence="3">
    <location>
        <begin position="27"/>
        <end position="51"/>
    </location>
</feature>
<keyword evidence="5" id="KW-1185">Reference proteome</keyword>
<dbReference type="PANTHER" id="PTHR11486">
    <property type="entry name" value="FIBROBLAST GROWTH FACTOR"/>
    <property type="match status" value="1"/>
</dbReference>
<comment type="similarity">
    <text evidence="1 2">Belongs to the heparin-binding growth factors family.</text>
</comment>
<dbReference type="Gene3D" id="2.80.10.50">
    <property type="match status" value="1"/>
</dbReference>
<gene>
    <name evidence="4" type="primary">NCL1_44660</name>
    <name evidence="4" type="ORF">TNCT_8071</name>
</gene>
<evidence type="ECO:0000313" key="4">
    <source>
        <dbReference type="EMBL" id="GFQ68814.1"/>
    </source>
</evidence>
<dbReference type="Proteomes" id="UP000887116">
    <property type="component" value="Unassembled WGS sequence"/>
</dbReference>
<reference evidence="4" key="1">
    <citation type="submission" date="2020-07" db="EMBL/GenBank/DDBJ databases">
        <title>Multicomponent nature underlies the extraordinary mechanical properties of spider dragline silk.</title>
        <authorList>
            <person name="Kono N."/>
            <person name="Nakamura H."/>
            <person name="Mori M."/>
            <person name="Yoshida Y."/>
            <person name="Ohtoshi R."/>
            <person name="Malay A.D."/>
            <person name="Moran D.A.P."/>
            <person name="Tomita M."/>
            <person name="Numata K."/>
            <person name="Arakawa K."/>
        </authorList>
    </citation>
    <scope>NUCLEOTIDE SEQUENCE</scope>
</reference>
<evidence type="ECO:0000313" key="5">
    <source>
        <dbReference type="Proteomes" id="UP000887116"/>
    </source>
</evidence>
<dbReference type="InterPro" id="IPR002209">
    <property type="entry name" value="Fibroblast_GF_fam"/>
</dbReference>
<dbReference type="CDD" id="cd00058">
    <property type="entry name" value="beta-trefoil_FGF"/>
    <property type="match status" value="1"/>
</dbReference>
<organism evidence="4 5">
    <name type="scientific">Trichonephila clavata</name>
    <name type="common">Joro spider</name>
    <name type="synonym">Nephila clavata</name>
    <dbReference type="NCBI Taxonomy" id="2740835"/>
    <lineage>
        <taxon>Eukaryota</taxon>
        <taxon>Metazoa</taxon>
        <taxon>Ecdysozoa</taxon>
        <taxon>Arthropoda</taxon>
        <taxon>Chelicerata</taxon>
        <taxon>Arachnida</taxon>
        <taxon>Araneae</taxon>
        <taxon>Araneomorphae</taxon>
        <taxon>Entelegynae</taxon>
        <taxon>Araneoidea</taxon>
        <taxon>Nephilidae</taxon>
        <taxon>Trichonephila</taxon>
    </lineage>
</organism>
<protein>
    <recommendedName>
        <fullName evidence="2">Fibroblast growth factor</fullName>
        <shortName evidence="2">FGF</shortName>
    </recommendedName>
</protein>
<dbReference type="InterPro" id="IPR056378">
    <property type="entry name" value="Let-756-like_FGF"/>
</dbReference>
<dbReference type="GO" id="GO:0008083">
    <property type="term" value="F:growth factor activity"/>
    <property type="evidence" value="ECO:0007669"/>
    <property type="project" value="InterPro"/>
</dbReference>
<sequence>MREDGEMCSWCWNSADDTVDRYSTCTPDQDPIALGPPIKMATEDDNSSREERVGPAYARAMESDRGIPGHVGKEKQLHSATGYNIVIDGEGNVYGTREPYNHEAILQINSRAAGEVQIKGKKSNLYLAMNDKGKVYAEVRA</sequence>
<dbReference type="Pfam" id="PF00167">
    <property type="entry name" value="FGF"/>
    <property type="match status" value="1"/>
</dbReference>
<dbReference type="PRINTS" id="PR00263">
    <property type="entry name" value="HBGFFGF"/>
</dbReference>
<dbReference type="EMBL" id="BMAO01010689">
    <property type="protein sequence ID" value="GFQ68814.1"/>
    <property type="molecule type" value="Genomic_DNA"/>
</dbReference>
<dbReference type="SUPFAM" id="SSF50353">
    <property type="entry name" value="Cytokine"/>
    <property type="match status" value="1"/>
</dbReference>
<dbReference type="OrthoDB" id="5987799at2759"/>
<evidence type="ECO:0000256" key="2">
    <source>
        <dbReference type="RuleBase" id="RU049442"/>
    </source>
</evidence>